<name>A0A166K2R3_9AGAM</name>
<dbReference type="InterPro" id="IPR003439">
    <property type="entry name" value="ABC_transporter-like_ATP-bd"/>
</dbReference>
<dbReference type="OrthoDB" id="6500128at2759"/>
<evidence type="ECO:0000256" key="8">
    <source>
        <dbReference type="ARBA" id="ARBA00023136"/>
    </source>
</evidence>
<dbReference type="PROSITE" id="PS50929">
    <property type="entry name" value="ABC_TM1F"/>
    <property type="match status" value="2"/>
</dbReference>
<dbReference type="Gene3D" id="3.40.50.300">
    <property type="entry name" value="P-loop containing nucleotide triphosphate hydrolases"/>
    <property type="match status" value="2"/>
</dbReference>
<keyword evidence="13" id="KW-1185">Reference proteome</keyword>
<keyword evidence="8 9" id="KW-0472">Membrane</keyword>
<keyword evidence="5" id="KW-0547">Nucleotide-binding</keyword>
<reference evidence="12 13" key="1">
    <citation type="journal article" date="2016" name="Mol. Biol. Evol.">
        <title>Comparative Genomics of Early-Diverging Mushroom-Forming Fungi Provides Insights into the Origins of Lignocellulose Decay Capabilities.</title>
        <authorList>
            <person name="Nagy L.G."/>
            <person name="Riley R."/>
            <person name="Tritt A."/>
            <person name="Adam C."/>
            <person name="Daum C."/>
            <person name="Floudas D."/>
            <person name="Sun H."/>
            <person name="Yadav J.S."/>
            <person name="Pangilinan J."/>
            <person name="Larsson K.H."/>
            <person name="Matsuura K."/>
            <person name="Barry K."/>
            <person name="Labutti K."/>
            <person name="Kuo R."/>
            <person name="Ohm R.A."/>
            <person name="Bhattacharya S.S."/>
            <person name="Shirouzu T."/>
            <person name="Yoshinaga Y."/>
            <person name="Martin F.M."/>
            <person name="Grigoriev I.V."/>
            <person name="Hibbett D.S."/>
        </authorList>
    </citation>
    <scope>NUCLEOTIDE SEQUENCE [LARGE SCALE GENOMIC DNA]</scope>
    <source>
        <strain evidence="12 13">CBS 109695</strain>
    </source>
</reference>
<dbReference type="PROSITE" id="PS50893">
    <property type="entry name" value="ABC_TRANSPORTER_2"/>
    <property type="match status" value="2"/>
</dbReference>
<evidence type="ECO:0000256" key="9">
    <source>
        <dbReference type="SAM" id="Phobius"/>
    </source>
</evidence>
<evidence type="ECO:0000256" key="4">
    <source>
        <dbReference type="ARBA" id="ARBA00022737"/>
    </source>
</evidence>
<dbReference type="SUPFAM" id="SSF90123">
    <property type="entry name" value="ABC transporter transmembrane region"/>
    <property type="match status" value="2"/>
</dbReference>
<keyword evidence="2" id="KW-0813">Transport</keyword>
<dbReference type="PANTHER" id="PTHR24223:SF356">
    <property type="entry name" value="ATP-BINDING CASSETTE TRANSPORTER ABC4"/>
    <property type="match status" value="1"/>
</dbReference>
<dbReference type="FunFam" id="1.20.1560.10:FF:000013">
    <property type="entry name" value="ABC transporter C family member 2"/>
    <property type="match status" value="1"/>
</dbReference>
<dbReference type="SMART" id="SM00382">
    <property type="entry name" value="AAA"/>
    <property type="match status" value="2"/>
</dbReference>
<feature type="transmembrane region" description="Helical" evidence="9">
    <location>
        <begin position="213"/>
        <end position="234"/>
    </location>
</feature>
<feature type="domain" description="ABC transmembrane type-1" evidence="11">
    <location>
        <begin position="175"/>
        <end position="493"/>
    </location>
</feature>
<protein>
    <submittedName>
        <fullName evidence="12">P-loop containing nucleoside triphosphate hydrolase protein</fullName>
    </submittedName>
</protein>
<dbReference type="GO" id="GO:0016020">
    <property type="term" value="C:membrane"/>
    <property type="evidence" value="ECO:0007669"/>
    <property type="project" value="UniProtKB-SubCell"/>
</dbReference>
<dbReference type="CDD" id="cd18596">
    <property type="entry name" value="ABC_6TM_VMR1_D1_like"/>
    <property type="match status" value="1"/>
</dbReference>
<feature type="domain" description="ABC transporter" evidence="10">
    <location>
        <begin position="532"/>
        <end position="773"/>
    </location>
</feature>
<evidence type="ECO:0000259" key="10">
    <source>
        <dbReference type="PROSITE" id="PS50893"/>
    </source>
</evidence>
<proteinExistence type="predicted"/>
<dbReference type="CDD" id="cd03244">
    <property type="entry name" value="ABCC_MRP_domain2"/>
    <property type="match status" value="1"/>
</dbReference>
<dbReference type="PANTHER" id="PTHR24223">
    <property type="entry name" value="ATP-BINDING CASSETTE SUB-FAMILY C"/>
    <property type="match status" value="1"/>
</dbReference>
<feature type="domain" description="ABC transmembrane type-1" evidence="11">
    <location>
        <begin position="835"/>
        <end position="1126"/>
    </location>
</feature>
<comment type="subcellular location">
    <subcellularLocation>
        <location evidence="1">Membrane</location>
        <topology evidence="1">Multi-pass membrane protein</topology>
    </subcellularLocation>
</comment>
<dbReference type="InterPro" id="IPR027417">
    <property type="entry name" value="P-loop_NTPase"/>
</dbReference>
<sequence>MSYMSLLALLSLTTSPALRRITSRHLGFLLLVVFGVYVHRDIRPLATFSLEPVDAGEGWLLWSKISLLAIIAVVVPLVTPRQYAPSDPEEPCRSNPEETGSILSLATYAFMDPLILLANRVPHLTTEQIPPIASYNSARSLVEKSYPTLDPFSGGAKRHMFWGLLSVLRADYCKVAAMLVLHVLGNLAIPLGVNQLLRYIETGGENTDIRPWFWVAWLLACTLLDGLALQWHYFVAARLTVQAEAILTSLIYDHALRIRMKAELPDTVEGAADALPVGANIGVERPSGDPGAASSDKDKPSGSNIVGRLNNLVTTDIQTIAHGRDWLLPVLYIPLQVILCITFLYWILGWSAFVGLVVLLALFPVPGFVASKLSSTQAGKMQAADERIQTTTETVSVIRMVKLFGWERKMEQKISDKRGKELRWVFRGKIIEMIIDDLNFLIPFIIMIATFGTYTFIMKESLTASIVFSAMTVLGILQDQMHLMLAVIPQAIKAKVSLDRIGEFLHNTELLDEFHEANESDQVLSHMEPDAIGFRDATFSWSAAAEGVVTPSRAQFCLHIESEVIFKPGQINLVVGPTGCGKTSLLMALLGEMHFIPSAPGACFNLPRDGGVAFAAQESWVLNETIKDNILFGSPYDSQRYKKVVFQCALAHDIELFEAGDQTEVGEKGLTLSGGQKARLTLARAVYSLADVLLLDDVLAALDVHTAKHIVEKCFSGDLLKDRTVILVTHNVALASPIANYVVSMSIDGRIISQGTLNDALALDKSLLAGKNAEQDILEKSEEPVEDTQATDEESKKVEGKLVVQEDVAEGFIGWEACKLWFDGLAGLHPYIFWIVSMSGIFLVCIAAAVNSWWLGQWAAQYDHQHPSEVAISYYLGVYGLILTATAVIFPISHIVFLFGSMRASKAIHDALTESVLGTTLRWLDVTPTSRITTRLTQDIATVDDELPAIFIWLVEKTMTMAVKLISVFLYTPIFIVPSIAMGGVAALVGKLFGKAQLSVQRELSNSRAPVLGHFETSVSGLVSIRAYGAQAMLRHGSMTRIDRYSTAARTSENLSRHVWIDFRCAALGGVFLSGLAAVLVYGGTTLPGASDAGFALAQATGFSALIMFVVRLLNMFQVSANSLERIDAYLNIEQEPKPTVGGTPPAYWPSSGDLRVERLSARYSPDGPKVLNDISFDVKAGERVGIVGRTGSGKSSLTLSLLRCIPTEGYMYYDGISTHTLNLDALRSNITIIPQVPELLAGTLRQNVDPFGQYEDAALNDALRASGLYSLQDEMDEGRITLDTAIAVGGGNLSVGQRQILALARAIVRGSKLLILDEATSAIDYKTDSIIQSSLRNELGRDVTLLVVAHRLQTIMDSDKIMVLDAGRIVEFDSPSKLLQAKDGFLRRLVHESGDKDSLIAMAEGMSRV</sequence>
<keyword evidence="7 9" id="KW-1133">Transmembrane helix</keyword>
<evidence type="ECO:0000256" key="3">
    <source>
        <dbReference type="ARBA" id="ARBA00022692"/>
    </source>
</evidence>
<dbReference type="Pfam" id="PF00005">
    <property type="entry name" value="ABC_tran"/>
    <property type="match status" value="2"/>
</dbReference>
<keyword evidence="12" id="KW-0378">Hydrolase</keyword>
<dbReference type="Pfam" id="PF00664">
    <property type="entry name" value="ABC_membrane"/>
    <property type="match status" value="2"/>
</dbReference>
<feature type="transmembrane region" description="Helical" evidence="9">
    <location>
        <begin position="968"/>
        <end position="989"/>
    </location>
</feature>
<dbReference type="SUPFAM" id="SSF52540">
    <property type="entry name" value="P-loop containing nucleoside triphosphate hydrolases"/>
    <property type="match status" value="2"/>
</dbReference>
<evidence type="ECO:0000313" key="12">
    <source>
        <dbReference type="EMBL" id="KZP21465.1"/>
    </source>
</evidence>
<dbReference type="Proteomes" id="UP000076532">
    <property type="component" value="Unassembled WGS sequence"/>
</dbReference>
<dbReference type="CDD" id="cd03250">
    <property type="entry name" value="ABCC_MRP_domain1"/>
    <property type="match status" value="1"/>
</dbReference>
<dbReference type="CDD" id="cd18604">
    <property type="entry name" value="ABC_6TM_VMR1_D2_like"/>
    <property type="match status" value="1"/>
</dbReference>
<dbReference type="EMBL" id="KV417547">
    <property type="protein sequence ID" value="KZP21465.1"/>
    <property type="molecule type" value="Genomic_DNA"/>
</dbReference>
<feature type="transmembrane region" description="Helical" evidence="9">
    <location>
        <begin position="874"/>
        <end position="899"/>
    </location>
</feature>
<dbReference type="PROSITE" id="PS00211">
    <property type="entry name" value="ABC_TRANSPORTER_1"/>
    <property type="match status" value="1"/>
</dbReference>
<feature type="transmembrane region" description="Helical" evidence="9">
    <location>
        <begin position="438"/>
        <end position="457"/>
    </location>
</feature>
<dbReference type="InterPro" id="IPR011527">
    <property type="entry name" value="ABC1_TM_dom"/>
</dbReference>
<feature type="domain" description="ABC transporter" evidence="10">
    <location>
        <begin position="1155"/>
        <end position="1392"/>
    </location>
</feature>
<dbReference type="InterPro" id="IPR017871">
    <property type="entry name" value="ABC_transporter-like_CS"/>
</dbReference>
<evidence type="ECO:0000256" key="5">
    <source>
        <dbReference type="ARBA" id="ARBA00022741"/>
    </source>
</evidence>
<accession>A0A166K2R3</accession>
<evidence type="ECO:0000259" key="11">
    <source>
        <dbReference type="PROSITE" id="PS50929"/>
    </source>
</evidence>
<evidence type="ECO:0000256" key="7">
    <source>
        <dbReference type="ARBA" id="ARBA00022989"/>
    </source>
</evidence>
<organism evidence="12 13">
    <name type="scientific">Athelia psychrophila</name>
    <dbReference type="NCBI Taxonomy" id="1759441"/>
    <lineage>
        <taxon>Eukaryota</taxon>
        <taxon>Fungi</taxon>
        <taxon>Dikarya</taxon>
        <taxon>Basidiomycota</taxon>
        <taxon>Agaricomycotina</taxon>
        <taxon>Agaricomycetes</taxon>
        <taxon>Agaricomycetidae</taxon>
        <taxon>Atheliales</taxon>
        <taxon>Atheliaceae</taxon>
        <taxon>Athelia</taxon>
    </lineage>
</organism>
<feature type="transmembrane region" description="Helical" evidence="9">
    <location>
        <begin position="326"/>
        <end position="347"/>
    </location>
</feature>
<feature type="transmembrane region" description="Helical" evidence="9">
    <location>
        <begin position="353"/>
        <end position="371"/>
    </location>
</feature>
<evidence type="ECO:0000256" key="2">
    <source>
        <dbReference type="ARBA" id="ARBA00022448"/>
    </source>
</evidence>
<gene>
    <name evidence="12" type="ORF">FIBSPDRAFT_825743</name>
</gene>
<feature type="transmembrane region" description="Helical" evidence="9">
    <location>
        <begin position="831"/>
        <end position="854"/>
    </location>
</feature>
<dbReference type="Gene3D" id="1.20.1560.10">
    <property type="entry name" value="ABC transporter type 1, transmembrane domain"/>
    <property type="match status" value="2"/>
</dbReference>
<evidence type="ECO:0000256" key="6">
    <source>
        <dbReference type="ARBA" id="ARBA00022840"/>
    </source>
</evidence>
<dbReference type="InterPro" id="IPR036640">
    <property type="entry name" value="ABC1_TM_sf"/>
</dbReference>
<dbReference type="GO" id="GO:0140359">
    <property type="term" value="F:ABC-type transporter activity"/>
    <property type="evidence" value="ECO:0007669"/>
    <property type="project" value="InterPro"/>
</dbReference>
<keyword evidence="6" id="KW-0067">ATP-binding</keyword>
<feature type="transmembrane region" description="Helical" evidence="9">
    <location>
        <begin position="1065"/>
        <end position="1083"/>
    </location>
</feature>
<dbReference type="FunFam" id="3.40.50.300:FF:000838">
    <property type="entry name" value="ABC multidrug transporter (Eurofung)"/>
    <property type="match status" value="1"/>
</dbReference>
<dbReference type="InterPro" id="IPR050173">
    <property type="entry name" value="ABC_transporter_C-like"/>
</dbReference>
<evidence type="ECO:0000256" key="1">
    <source>
        <dbReference type="ARBA" id="ARBA00004141"/>
    </source>
</evidence>
<dbReference type="GO" id="GO:0016887">
    <property type="term" value="F:ATP hydrolysis activity"/>
    <property type="evidence" value="ECO:0007669"/>
    <property type="project" value="InterPro"/>
</dbReference>
<feature type="transmembrane region" description="Helical" evidence="9">
    <location>
        <begin position="59"/>
        <end position="78"/>
    </location>
</feature>
<dbReference type="GO" id="GO:0005524">
    <property type="term" value="F:ATP binding"/>
    <property type="evidence" value="ECO:0007669"/>
    <property type="project" value="UniProtKB-KW"/>
</dbReference>
<dbReference type="STRING" id="436010.A0A166K2R3"/>
<feature type="transmembrane region" description="Helical" evidence="9">
    <location>
        <begin position="175"/>
        <end position="193"/>
    </location>
</feature>
<feature type="transmembrane region" description="Helical" evidence="9">
    <location>
        <begin position="1095"/>
        <end position="1114"/>
    </location>
</feature>
<evidence type="ECO:0000313" key="13">
    <source>
        <dbReference type="Proteomes" id="UP000076532"/>
    </source>
</evidence>
<keyword evidence="3 9" id="KW-0812">Transmembrane</keyword>
<dbReference type="InterPro" id="IPR003593">
    <property type="entry name" value="AAA+_ATPase"/>
</dbReference>
<keyword evidence="4" id="KW-0677">Repeat</keyword>